<protein>
    <submittedName>
        <fullName evidence="2">Esterase-like activity of phytase family protein</fullName>
    </submittedName>
</protein>
<dbReference type="AlphaFoldDB" id="A0A420ENX5"/>
<comment type="caution">
    <text evidence="2">The sequence shown here is derived from an EMBL/GenBank/DDBJ whole genome shotgun (WGS) entry which is preliminary data.</text>
</comment>
<keyword evidence="3" id="KW-1185">Reference proteome</keyword>
<sequence>MWDVGGLHLTSAKRLIAVAFLTFLIVEGVWCRSPVAPRWQSADFQVSRIVSRAVLPATEGDMHLLGVWQLSSRARSFGGYSSLLALPDGRFWAFSDFGWRLAFSQPSRSSGAPDLQKVPGDPKLIKKWQHDIESSTRDPQTGDLWLGYEGMNMIRRHSATSNEWAAAFPPEMEHWPKNSGPESLQRLADGRFLVLSEGGTGTRPGPSEGLLFDKDPVAGGVPTRFRLIPPKGYRPTDLALLPDGRVLILLRKLDLPLPPFFRSRLLIADPATIREGENWSWQTLLDFAPPIPAENYEGMDIRDLGGGAVDIWIIADDNQAALERTLLLKLRWNIALQNNSSRAKDQAHEKARGTFPTP</sequence>
<dbReference type="OrthoDB" id="9798693at2"/>
<feature type="domain" description="Phytase-like" evidence="1">
    <location>
        <begin position="76"/>
        <end position="318"/>
    </location>
</feature>
<dbReference type="EMBL" id="RAPF01000002">
    <property type="protein sequence ID" value="RKF22324.1"/>
    <property type="molecule type" value="Genomic_DNA"/>
</dbReference>
<reference evidence="2 3" key="1">
    <citation type="submission" date="2018-09" db="EMBL/GenBank/DDBJ databases">
        <title>Altererythrobacter spongiae sp. nov., isolated from a marine sponge.</title>
        <authorList>
            <person name="Zhuang L."/>
            <person name="Luo L."/>
        </authorList>
    </citation>
    <scope>NUCLEOTIDE SEQUENCE [LARGE SCALE GENOMIC DNA]</scope>
    <source>
        <strain evidence="2 3">HN-Y73</strain>
    </source>
</reference>
<evidence type="ECO:0000313" key="3">
    <source>
        <dbReference type="Proteomes" id="UP000284395"/>
    </source>
</evidence>
<evidence type="ECO:0000313" key="2">
    <source>
        <dbReference type="EMBL" id="RKF22324.1"/>
    </source>
</evidence>
<name>A0A420ENX5_9SPHN</name>
<accession>A0A420ENX5</accession>
<evidence type="ECO:0000259" key="1">
    <source>
        <dbReference type="Pfam" id="PF13449"/>
    </source>
</evidence>
<dbReference type="InterPro" id="IPR027372">
    <property type="entry name" value="Phytase-like_dom"/>
</dbReference>
<proteinExistence type="predicted"/>
<gene>
    <name evidence="2" type="ORF">D6851_03525</name>
</gene>
<dbReference type="Pfam" id="PF13449">
    <property type="entry name" value="Phytase-like"/>
    <property type="match status" value="1"/>
</dbReference>
<dbReference type="RefSeq" id="WP_120323523.1">
    <property type="nucleotide sequence ID" value="NZ_RAPF01000002.1"/>
</dbReference>
<organism evidence="2 3">
    <name type="scientific">Altericroceibacterium spongiae</name>
    <dbReference type="NCBI Taxonomy" id="2320269"/>
    <lineage>
        <taxon>Bacteria</taxon>
        <taxon>Pseudomonadati</taxon>
        <taxon>Pseudomonadota</taxon>
        <taxon>Alphaproteobacteria</taxon>
        <taxon>Sphingomonadales</taxon>
        <taxon>Erythrobacteraceae</taxon>
        <taxon>Altericroceibacterium</taxon>
    </lineage>
</organism>
<dbReference type="SUPFAM" id="SSF75011">
    <property type="entry name" value="3-carboxy-cis,cis-mucoante lactonizing enzyme"/>
    <property type="match status" value="1"/>
</dbReference>
<dbReference type="Proteomes" id="UP000284395">
    <property type="component" value="Unassembled WGS sequence"/>
</dbReference>